<reference evidence="1 2" key="1">
    <citation type="journal article" date="2014" name="Genome Biol. Evol.">
        <title>The genome of the myxosporean Thelohanellus kitauei shows adaptations to nutrient acquisition within its fish host.</title>
        <authorList>
            <person name="Yang Y."/>
            <person name="Xiong J."/>
            <person name="Zhou Z."/>
            <person name="Huo F."/>
            <person name="Miao W."/>
            <person name="Ran C."/>
            <person name="Liu Y."/>
            <person name="Zhang J."/>
            <person name="Feng J."/>
            <person name="Wang M."/>
            <person name="Wang M."/>
            <person name="Wang L."/>
            <person name="Yao B."/>
        </authorList>
    </citation>
    <scope>NUCLEOTIDE SEQUENCE [LARGE SCALE GENOMIC DNA]</scope>
    <source>
        <strain evidence="1">Wuqing</strain>
    </source>
</reference>
<dbReference type="AlphaFoldDB" id="A0A0C2JQ06"/>
<accession>A0A0C2JQ06</accession>
<organism evidence="1 2">
    <name type="scientific">Thelohanellus kitauei</name>
    <name type="common">Myxosporean</name>
    <dbReference type="NCBI Taxonomy" id="669202"/>
    <lineage>
        <taxon>Eukaryota</taxon>
        <taxon>Metazoa</taxon>
        <taxon>Cnidaria</taxon>
        <taxon>Myxozoa</taxon>
        <taxon>Myxosporea</taxon>
        <taxon>Bivalvulida</taxon>
        <taxon>Platysporina</taxon>
        <taxon>Myxobolidae</taxon>
        <taxon>Thelohanellus</taxon>
    </lineage>
</organism>
<evidence type="ECO:0000313" key="1">
    <source>
        <dbReference type="EMBL" id="KII71463.1"/>
    </source>
</evidence>
<evidence type="ECO:0000313" key="2">
    <source>
        <dbReference type="Proteomes" id="UP000031668"/>
    </source>
</evidence>
<proteinExistence type="predicted"/>
<name>A0A0C2JQ06_THEKT</name>
<gene>
    <name evidence="1" type="ORF">RF11_03688</name>
</gene>
<dbReference type="Proteomes" id="UP000031668">
    <property type="component" value="Unassembled WGS sequence"/>
</dbReference>
<comment type="caution">
    <text evidence="1">The sequence shown here is derived from an EMBL/GenBank/DDBJ whole genome shotgun (WGS) entry which is preliminary data.</text>
</comment>
<protein>
    <submittedName>
        <fullName evidence="1">Uncharacterized protein</fullName>
    </submittedName>
</protein>
<keyword evidence="2" id="KW-1185">Reference proteome</keyword>
<sequence length="161" mass="19133">MSELSKDTQPSDRQCSTFDQNIIDEDHLRLANTEPSDPNVQNNEVTYKNISLLNGITSTPRKHQKHRVYIVFEDDKYHIFLFRRNLSYDLSNNATEVTCDQSYTFIKEQVEFDEQLFTKSIYTKRRRPPSPKFGEKPYVKCYRCIVDGCNRKFHIKERLQV</sequence>
<dbReference type="EMBL" id="JWZT01001754">
    <property type="protein sequence ID" value="KII71463.1"/>
    <property type="molecule type" value="Genomic_DNA"/>
</dbReference>